<evidence type="ECO:0000313" key="9">
    <source>
        <dbReference type="EMBL" id="KAK3168285.1"/>
    </source>
</evidence>
<dbReference type="Pfam" id="PF00067">
    <property type="entry name" value="p450"/>
    <property type="match status" value="1"/>
</dbReference>
<dbReference type="PANTHER" id="PTHR24287">
    <property type="entry name" value="P450, PUTATIVE (EUROFUNG)-RELATED"/>
    <property type="match status" value="1"/>
</dbReference>
<evidence type="ECO:0000256" key="7">
    <source>
        <dbReference type="ARBA" id="ARBA00023033"/>
    </source>
</evidence>
<comment type="cofactor">
    <cofactor evidence="1">
        <name>heme</name>
        <dbReference type="ChEBI" id="CHEBI:30413"/>
    </cofactor>
</comment>
<dbReference type="InterPro" id="IPR036396">
    <property type="entry name" value="Cyt_P450_sf"/>
</dbReference>
<dbReference type="AlphaFoldDB" id="A0AAD9YZ59"/>
<organism evidence="9 10">
    <name type="scientific">Lepraria neglecta</name>
    <dbReference type="NCBI Taxonomy" id="209136"/>
    <lineage>
        <taxon>Eukaryota</taxon>
        <taxon>Fungi</taxon>
        <taxon>Dikarya</taxon>
        <taxon>Ascomycota</taxon>
        <taxon>Pezizomycotina</taxon>
        <taxon>Lecanoromycetes</taxon>
        <taxon>OSLEUM clade</taxon>
        <taxon>Lecanoromycetidae</taxon>
        <taxon>Lecanorales</taxon>
        <taxon>Lecanorineae</taxon>
        <taxon>Stereocaulaceae</taxon>
        <taxon>Lepraria</taxon>
    </lineage>
</organism>
<dbReference type="PANTHER" id="PTHR24287:SF1">
    <property type="entry name" value="P450, PUTATIVE (EUROFUNG)-RELATED"/>
    <property type="match status" value="1"/>
</dbReference>
<evidence type="ECO:0000256" key="6">
    <source>
        <dbReference type="ARBA" id="ARBA00023004"/>
    </source>
</evidence>
<keyword evidence="4" id="KW-0479">Metal-binding</keyword>
<dbReference type="GO" id="GO:0020037">
    <property type="term" value="F:heme binding"/>
    <property type="evidence" value="ECO:0007669"/>
    <property type="project" value="InterPro"/>
</dbReference>
<keyword evidence="3" id="KW-0349">Heme</keyword>
<accession>A0AAD9YZ59</accession>
<dbReference type="GO" id="GO:0005506">
    <property type="term" value="F:iron ion binding"/>
    <property type="evidence" value="ECO:0007669"/>
    <property type="project" value="InterPro"/>
</dbReference>
<keyword evidence="10" id="KW-1185">Reference proteome</keyword>
<evidence type="ECO:0000313" key="10">
    <source>
        <dbReference type="Proteomes" id="UP001276659"/>
    </source>
</evidence>
<gene>
    <name evidence="9" type="ORF">OEA41_004732</name>
</gene>
<evidence type="ECO:0000256" key="2">
    <source>
        <dbReference type="ARBA" id="ARBA00010617"/>
    </source>
</evidence>
<dbReference type="Proteomes" id="UP001276659">
    <property type="component" value="Unassembled WGS sequence"/>
</dbReference>
<dbReference type="InterPro" id="IPR001128">
    <property type="entry name" value="Cyt_P450"/>
</dbReference>
<evidence type="ECO:0000256" key="1">
    <source>
        <dbReference type="ARBA" id="ARBA00001971"/>
    </source>
</evidence>
<feature type="region of interest" description="Disordered" evidence="8">
    <location>
        <begin position="215"/>
        <end position="255"/>
    </location>
</feature>
<evidence type="ECO:0008006" key="11">
    <source>
        <dbReference type="Google" id="ProtNLM"/>
    </source>
</evidence>
<comment type="caution">
    <text evidence="9">The sequence shown here is derived from an EMBL/GenBank/DDBJ whole genome shotgun (WGS) entry which is preliminary data.</text>
</comment>
<evidence type="ECO:0000256" key="3">
    <source>
        <dbReference type="ARBA" id="ARBA00022617"/>
    </source>
</evidence>
<evidence type="ECO:0000256" key="5">
    <source>
        <dbReference type="ARBA" id="ARBA00023002"/>
    </source>
</evidence>
<name>A0AAD9YZ59_9LECA</name>
<evidence type="ECO:0000256" key="8">
    <source>
        <dbReference type="SAM" id="MobiDB-lite"/>
    </source>
</evidence>
<dbReference type="EMBL" id="JASNWA010000010">
    <property type="protein sequence ID" value="KAK3168285.1"/>
    <property type="molecule type" value="Genomic_DNA"/>
</dbReference>
<dbReference type="InterPro" id="IPR047146">
    <property type="entry name" value="Cyt_P450_E_CYP52_fungi"/>
</dbReference>
<dbReference type="SUPFAM" id="SSF48264">
    <property type="entry name" value="Cytochrome P450"/>
    <property type="match status" value="1"/>
</dbReference>
<sequence>MLKVTKDERGPQYIMESMNGKDVHTLQLKVFPGSVLILTRDPENVKAMFVTHASSFEIGPWRGGSFKPLLGLGLFTLRGEPWKHSRMLLRPQFSREQVSDLALEERHVDTLSSALRTGSDGWTDVVEPQPCFFKITLELMTEFLYGQSPSQMDKKSDAPGIQEFGYNFDAGKAWLNARSALGRWHWLSHSWEFSHHCVKVHQYVDSFVSAKLEQRIKSPPQRMKRNSSSSTSWQNTQTTPSNSAAKPSTSSAPAVTRPPSLLSWIFYFLSRSPEIFSNLRTTIHRPLPYLHHLRKSPLMHLPPPSHQ</sequence>
<dbReference type="PRINTS" id="PR01239">
    <property type="entry name" value="EP450IICYP52"/>
</dbReference>
<dbReference type="InterPro" id="IPR002974">
    <property type="entry name" value="Cyt_P450_E_CYP52_ascomycetes"/>
</dbReference>
<keyword evidence="5" id="KW-0560">Oxidoreductase</keyword>
<reference evidence="9" key="1">
    <citation type="submission" date="2022-11" db="EMBL/GenBank/DDBJ databases">
        <title>Chromosomal genome sequence assembly and mating type (MAT) locus characterization of the leprose asexual lichenized fungus Lepraria neglecta (Nyl.) Erichsen.</title>
        <authorList>
            <person name="Allen J.L."/>
            <person name="Pfeffer B."/>
        </authorList>
    </citation>
    <scope>NUCLEOTIDE SEQUENCE</scope>
    <source>
        <strain evidence="9">Allen 5258</strain>
    </source>
</reference>
<proteinExistence type="inferred from homology"/>
<dbReference type="GO" id="GO:0016712">
    <property type="term" value="F:oxidoreductase activity, acting on paired donors, with incorporation or reduction of molecular oxygen, reduced flavin or flavoprotein as one donor, and incorporation of one atom of oxygen"/>
    <property type="evidence" value="ECO:0007669"/>
    <property type="project" value="InterPro"/>
</dbReference>
<protein>
    <recommendedName>
        <fullName evidence="11">Cytochrome P450</fullName>
    </recommendedName>
</protein>
<comment type="similarity">
    <text evidence="2">Belongs to the cytochrome P450 family.</text>
</comment>
<feature type="compositionally biased region" description="Low complexity" evidence="8">
    <location>
        <begin position="226"/>
        <end position="255"/>
    </location>
</feature>
<evidence type="ECO:0000256" key="4">
    <source>
        <dbReference type="ARBA" id="ARBA00022723"/>
    </source>
</evidence>
<keyword evidence="6" id="KW-0408">Iron</keyword>
<keyword evidence="7" id="KW-0503">Monooxygenase</keyword>
<dbReference type="Gene3D" id="1.10.630.10">
    <property type="entry name" value="Cytochrome P450"/>
    <property type="match status" value="1"/>
</dbReference>